<dbReference type="RefSeq" id="WP_163702906.1">
    <property type="nucleotide sequence ID" value="NZ_QXHD01000004.1"/>
</dbReference>
<dbReference type="AlphaFoldDB" id="A0A6M0RVR4"/>
<dbReference type="EMBL" id="QXHD01000004">
    <property type="protein sequence ID" value="NEZ60334.1"/>
    <property type="molecule type" value="Genomic_DNA"/>
</dbReference>
<dbReference type="Pfam" id="PF19955">
    <property type="entry name" value="EAD1"/>
    <property type="match status" value="1"/>
</dbReference>
<protein>
    <submittedName>
        <fullName evidence="3">Uncharacterized protein</fullName>
    </submittedName>
</protein>
<comment type="caution">
    <text evidence="3">The sequence shown here is derived from an EMBL/GenBank/DDBJ whole genome shotgun (WGS) entry which is preliminary data.</text>
</comment>
<feature type="domain" description="vWA-MoxR associated protein C-terminal" evidence="2">
    <location>
        <begin position="303"/>
        <end position="522"/>
    </location>
</feature>
<evidence type="ECO:0000313" key="3">
    <source>
        <dbReference type="EMBL" id="NEZ60334.1"/>
    </source>
</evidence>
<gene>
    <name evidence="3" type="ORF">DXZ20_32760</name>
</gene>
<reference evidence="3 4" key="1">
    <citation type="journal article" date="2020" name="Microb. Ecol.">
        <title>Ecogenomics of the Marine Benthic Filamentous Cyanobacterium Adonisia.</title>
        <authorList>
            <person name="Walter J.M."/>
            <person name="Coutinho F.H."/>
            <person name="Leomil L."/>
            <person name="Hargreaves P.I."/>
            <person name="Campeao M.E."/>
            <person name="Vieira V.V."/>
            <person name="Silva B.S."/>
            <person name="Fistarol G.O."/>
            <person name="Salomon P.S."/>
            <person name="Sawabe T."/>
            <person name="Mino S."/>
            <person name="Hosokawa M."/>
            <person name="Miyashita H."/>
            <person name="Maruyama F."/>
            <person name="van Verk M.C."/>
            <person name="Dutilh B.E."/>
            <person name="Thompson C.C."/>
            <person name="Thompson F.L."/>
        </authorList>
    </citation>
    <scope>NUCLEOTIDE SEQUENCE [LARGE SCALE GENOMIC DNA]</scope>
    <source>
        <strain evidence="3 4">CCMR0081</strain>
    </source>
</reference>
<feature type="domain" description="Effector-associated" evidence="1">
    <location>
        <begin position="1"/>
        <end position="87"/>
    </location>
</feature>
<dbReference type="InterPro" id="IPR045430">
    <property type="entry name" value="EAD1"/>
</dbReference>
<dbReference type="InterPro" id="IPR045450">
    <property type="entry name" value="VMAP_C"/>
</dbReference>
<evidence type="ECO:0000259" key="1">
    <source>
        <dbReference type="Pfam" id="PF19955"/>
    </source>
</evidence>
<accession>A0A6M0RVR4</accession>
<proteinExistence type="predicted"/>
<evidence type="ECO:0000313" key="4">
    <source>
        <dbReference type="Proteomes" id="UP000481033"/>
    </source>
</evidence>
<dbReference type="Proteomes" id="UP000481033">
    <property type="component" value="Unassembled WGS sequence"/>
</dbReference>
<dbReference type="Pfam" id="PF20028">
    <property type="entry name" value="VMAP-C"/>
    <property type="match status" value="1"/>
</dbReference>
<name>A0A6M0RVR4_9CYAN</name>
<evidence type="ECO:0000259" key="2">
    <source>
        <dbReference type="Pfam" id="PF20028"/>
    </source>
</evidence>
<keyword evidence="4" id="KW-1185">Reference proteome</keyword>
<sequence length="533" mass="59959">MDLSGAQFNQLEQALINAYPDKDKLKRMVRLTFEIRLQEVAEAEEHTTRVDRLIEWVEANGDVPRLVRGAHRCNPKNVLLRQFCRDHYGIVLADVARNNISDFSIESIAKLTSLVMDAGVSGDQIETAGFAALPSGATDNPSDTDFIDFKTAEFSPVLRLYGLLRLVLIQFVHRSHGQSTLLLFVQSLLTQLPDNSTAKVTLVEWIRATDVDAAPVSMRVAKPTGTLEVSLMVLVRSQKTSADQPNVYKVNGYLYFDQICGRAQPCPEPKPLLELSLPEFPDQLGVTCAWQAVESYTDKFVCEARRQLSHQLRQELNYRKFQLNIELFLPLERMGAPVDQWMCSALSRQTPLGRDYGVIVRFQQYVDDQELQNDLFDSWDYLQDYLKSDTLHHHIESPESLSCYKTWRQLETVLRQKLGFKLCCGLPAAAKDQKGLFEAILYSYTPLAVWTRCGDLVDLDSEAAQPLDVSGALADFLAADCVKHPAILANKLKTVRDQAWSADSEKKSQCLGAHLAFLLDNPDRLPVPPLLAS</sequence>
<organism evidence="3 4">
    <name type="scientific">Adonisia turfae CCMR0081</name>
    <dbReference type="NCBI Taxonomy" id="2292702"/>
    <lineage>
        <taxon>Bacteria</taxon>
        <taxon>Bacillati</taxon>
        <taxon>Cyanobacteriota</taxon>
        <taxon>Adonisia</taxon>
        <taxon>Adonisia turfae</taxon>
    </lineage>
</organism>